<organism evidence="1 2">
    <name type="scientific">Pseudomonas syringae pv. ribicola</name>
    <dbReference type="NCBI Taxonomy" id="55398"/>
    <lineage>
        <taxon>Bacteria</taxon>
        <taxon>Pseudomonadati</taxon>
        <taxon>Pseudomonadota</taxon>
        <taxon>Gammaproteobacteria</taxon>
        <taxon>Pseudomonadales</taxon>
        <taxon>Pseudomonadaceae</taxon>
        <taxon>Pseudomonas</taxon>
    </lineage>
</organism>
<dbReference type="Proteomes" id="UP000280292">
    <property type="component" value="Unassembled WGS sequence"/>
</dbReference>
<reference evidence="1 2" key="1">
    <citation type="submission" date="2018-08" db="EMBL/GenBank/DDBJ databases">
        <title>Recombination of ecologically and evolutionarily significant loci maintains genetic cohesion in the Pseudomonas syringae species complex.</title>
        <authorList>
            <person name="Dillon M."/>
            <person name="Thakur S."/>
            <person name="Almeida R.N.D."/>
            <person name="Weir B.S."/>
            <person name="Guttman D.S."/>
        </authorList>
    </citation>
    <scope>NUCLEOTIDE SEQUENCE [LARGE SCALE GENOMIC DNA]</scope>
    <source>
        <strain evidence="1 2">ICMP 3883</strain>
    </source>
</reference>
<accession>A0A3M2VPJ4</accession>
<dbReference type="AlphaFoldDB" id="A0A3M2VPJ4"/>
<name>A0A3M2VPJ4_PSESI</name>
<comment type="caution">
    <text evidence="1">The sequence shown here is derived from an EMBL/GenBank/DDBJ whole genome shotgun (WGS) entry which is preliminary data.</text>
</comment>
<sequence length="633" mass="71943">MTNFERDTYELNISDYNAEELHATLSIRPIQGLILRCTQDRKVDLGVLCYSMRKLGGSKVHKSLDVTSLRPERLAPIQAWCMEYIPRVYLGGSPYTLYANACNLRAQFNWCDRNGYNGFLERDLQYKKSLDSYTLSLLNSKHANQGRSSSTAYSLQSAALKNSALFYPTSSIDFRNQLPLVSNQSKDRGQRELTPTPAEKDMSTYLTACQYIFDGITDFLVNGQEFPHRIPFMETTATLLPAHASIFTPGVIDTNKRAGKAIIWDYSNSKIAAIDEIDHISTQTRTNLLKAIDKAKSALNIANEDLHHPKRMELAQSAQLAFCSLFTANTAMNDAPIRALKWNEEYSITNSDTAGFSTIKVRAENMEQNFDIKKSFLKHFKKYLKLRSYMNYTGISEYLFPHHSKGKIKNIPPRANSVQRCNLMIHEKFDRNFKTLTHRQLRKYKPVYLLSKKYPATLVAGMIQNSAETVLKHYSEAEEKTAIDEISNTLNFISGILEQQSKIQIPSGGCSGGSAKEAVAPPDQYEPDCKNFVGCIFCNEFRLHADENSVRKLLSMRFVTAERISSCTDVTEFEALHGDAIARIDSILADLIIYRPEMKALVERVKDQVEQECDLSPYWEMLYGRLIKLKIIK</sequence>
<gene>
    <name evidence="1" type="ORF">ALQ95_03626</name>
</gene>
<protein>
    <submittedName>
        <fullName evidence="1">Phage integrase protein</fullName>
    </submittedName>
</protein>
<evidence type="ECO:0000313" key="2">
    <source>
        <dbReference type="Proteomes" id="UP000280292"/>
    </source>
</evidence>
<proteinExistence type="predicted"/>
<evidence type="ECO:0000313" key="1">
    <source>
        <dbReference type="EMBL" id="RML41062.1"/>
    </source>
</evidence>
<dbReference type="EMBL" id="RBNR01000268">
    <property type="protein sequence ID" value="RML41062.1"/>
    <property type="molecule type" value="Genomic_DNA"/>
</dbReference>
<dbReference type="RefSeq" id="WP_122294032.1">
    <property type="nucleotide sequence ID" value="NZ_RBNR01000268.1"/>
</dbReference>